<name>N1V4S6_9MICC</name>
<dbReference type="Proteomes" id="UP000010729">
    <property type="component" value="Unassembled WGS sequence"/>
</dbReference>
<proteinExistence type="predicted"/>
<dbReference type="RefSeq" id="WP_005271387.1">
    <property type="nucleotide sequence ID" value="NZ_ANPE02000191.1"/>
</dbReference>
<dbReference type="PANTHER" id="PTHR37298:SF1">
    <property type="entry name" value="UPF0111 PROTEIN YKAA"/>
    <property type="match status" value="1"/>
</dbReference>
<evidence type="ECO:0008006" key="3">
    <source>
        <dbReference type="Google" id="ProtNLM"/>
    </source>
</evidence>
<evidence type="ECO:0000313" key="2">
    <source>
        <dbReference type="Proteomes" id="UP000010729"/>
    </source>
</evidence>
<accession>N1V4S6</accession>
<dbReference type="PANTHER" id="PTHR37298">
    <property type="entry name" value="UPF0111 PROTEIN YKAA"/>
    <property type="match status" value="1"/>
</dbReference>
<protein>
    <recommendedName>
        <fullName evidence="3">Pit accessory protein</fullName>
    </recommendedName>
</protein>
<dbReference type="Gene3D" id="1.20.58.220">
    <property type="entry name" value="Phosphate transport system protein phou homolog 2, domain 2"/>
    <property type="match status" value="1"/>
</dbReference>
<reference evidence="1 2" key="1">
    <citation type="journal article" date="2013" name="Genome Announc.">
        <title>Draft Genome Sequence of Arthrobacter crystallopoietes Strain BAB-32, Revealing Genes for Bioremediation.</title>
        <authorList>
            <person name="Joshi M.N."/>
            <person name="Pandit A.S."/>
            <person name="Sharma A."/>
            <person name="Pandya R.V."/>
            <person name="Desai S.M."/>
            <person name="Saxena A.K."/>
            <person name="Bagatharia S.B."/>
        </authorList>
    </citation>
    <scope>NUCLEOTIDE SEQUENCE [LARGE SCALE GENOMIC DNA]</scope>
    <source>
        <strain evidence="1 2">BAB-32</strain>
    </source>
</reference>
<comment type="caution">
    <text evidence="1">The sequence shown here is derived from an EMBL/GenBank/DDBJ whole genome shotgun (WGS) entry which is preliminary data.</text>
</comment>
<sequence>MLADMAALFREGVTTLSEVLGAPAGQYAELAEDLHRSDGRIFELHFALLTHVRTSFITPLPREDLYQISRSLVDGFEKLDGAAEIVALNEVKRLSPRASELLEVIGLMSDLTVSAMGRLVSLVDLDEYCIDMLQLAKRANRTHRIWISEDLRNLKQATYTAHREVADLLVETVRELRRASSHVGQILVKES</sequence>
<dbReference type="EMBL" id="ANPE02000191">
    <property type="protein sequence ID" value="EMY33238.1"/>
    <property type="molecule type" value="Genomic_DNA"/>
</dbReference>
<gene>
    <name evidence="1" type="ORF">D477_015943</name>
</gene>
<dbReference type="InterPro" id="IPR038078">
    <property type="entry name" value="PhoU-like_sf"/>
</dbReference>
<organism evidence="1 2">
    <name type="scientific">Arthrobacter crystallopoietes BAB-32</name>
    <dbReference type="NCBI Taxonomy" id="1246476"/>
    <lineage>
        <taxon>Bacteria</taxon>
        <taxon>Bacillati</taxon>
        <taxon>Actinomycetota</taxon>
        <taxon>Actinomycetes</taxon>
        <taxon>Micrococcales</taxon>
        <taxon>Micrococcaceae</taxon>
        <taxon>Crystallibacter</taxon>
    </lineage>
</organism>
<dbReference type="AlphaFoldDB" id="N1V4S6"/>
<evidence type="ECO:0000313" key="1">
    <source>
        <dbReference type="EMBL" id="EMY33238.1"/>
    </source>
</evidence>
<keyword evidence="2" id="KW-1185">Reference proteome</keyword>
<dbReference type="InterPro" id="IPR052912">
    <property type="entry name" value="UPF0111_domain"/>
</dbReference>